<evidence type="ECO:0000256" key="12">
    <source>
        <dbReference type="ARBA" id="ARBA00023014"/>
    </source>
</evidence>
<evidence type="ECO:0000256" key="14">
    <source>
        <dbReference type="PIRSR" id="PIRSR004911-1"/>
    </source>
</evidence>
<dbReference type="InterPro" id="IPR022459">
    <property type="entry name" value="Lysine_aminomutase"/>
</dbReference>
<comment type="cofactor">
    <cofactor evidence="2 15">
        <name>pyridoxal 5'-phosphate</name>
        <dbReference type="ChEBI" id="CHEBI:597326"/>
    </cofactor>
</comment>
<dbReference type="PIRSF" id="PIRSF004911">
    <property type="entry name" value="DUF160"/>
    <property type="match status" value="1"/>
</dbReference>
<dbReference type="InterPro" id="IPR013785">
    <property type="entry name" value="Aldolase_TIM"/>
</dbReference>
<dbReference type="CDD" id="cd01335">
    <property type="entry name" value="Radical_SAM"/>
    <property type="match status" value="1"/>
</dbReference>
<feature type="binding site" evidence="14">
    <location>
        <position position="136"/>
    </location>
    <ligand>
        <name>[4Fe-4S] cluster</name>
        <dbReference type="ChEBI" id="CHEBI:49883"/>
        <note>4Fe-4S-S-AdoMet</note>
    </ligand>
</feature>
<proteinExistence type="inferred from homology"/>
<dbReference type="RefSeq" id="WP_013658427.1">
    <property type="nucleotide sequence ID" value="NC_015275.1"/>
</dbReference>
<comment type="cofactor">
    <cofactor evidence="3">
        <name>[4Fe-4S] cluster</name>
        <dbReference type="ChEBI" id="CHEBI:49883"/>
    </cofactor>
</comment>
<dbReference type="STRING" id="642492.Clole_3465"/>
<dbReference type="eggNOG" id="COG1509">
    <property type="taxonomic scope" value="Bacteria"/>
</dbReference>
<evidence type="ECO:0000256" key="10">
    <source>
        <dbReference type="ARBA" id="ARBA00022898"/>
    </source>
</evidence>
<evidence type="ECO:0000256" key="8">
    <source>
        <dbReference type="ARBA" id="ARBA00022691"/>
    </source>
</evidence>
<dbReference type="GO" id="GO:0050066">
    <property type="term" value="F:L-lysine 2,3-aminomutase activity"/>
    <property type="evidence" value="ECO:0007669"/>
    <property type="project" value="UniProtKB-EC"/>
</dbReference>
<sequence length="437" mass="50015">MNEKICITKEYMSNDHISETLMEKWCDWQWQVKNTIRKVETVEMILGITFSDSQKFDIERTLAQFPMAISPYYLSLVDIHNYDNDPIFKQCFPSVLELNISPCDMSDPLHEEVDSPAPCITHRYPDRVLFHVSNVCGMYCRHCTRKRKVGDLDSIPSKESLLQGIEYIKNTPVIRDVLLSGGDPFLLSDTMIDWLLKEITAIDHVEVVRIGTRTPVVLPFRITDELVSILKKYDNIWLNTHFNHSREMTTEAGAALKKLKLAGIPLGNQSVLLKGINDCTYIMKDLLHKLILNGVRPYYLYQCDLSEGLEHFRTNIGTGIEIMENLRGHTSGFAIPTYVIDAPGGGGKIPVMPNYLVSWSSNKVVLRNYEGVITTYQMPINDNTSSCDLNCEACHLQRNHDTPCKQYQSIGIAKLLCDYEEDYTLIPEKLLRHSRRE</sequence>
<dbReference type="PROSITE" id="PS51918">
    <property type="entry name" value="RADICAL_SAM"/>
    <property type="match status" value="1"/>
</dbReference>
<evidence type="ECO:0000256" key="9">
    <source>
        <dbReference type="ARBA" id="ARBA00022723"/>
    </source>
</evidence>
<dbReference type="KEGG" id="cle:Clole_3465"/>
<dbReference type="NCBIfam" id="TIGR00238">
    <property type="entry name" value="KamA family radical SAM protein"/>
    <property type="match status" value="1"/>
</dbReference>
<evidence type="ECO:0000256" key="11">
    <source>
        <dbReference type="ARBA" id="ARBA00023004"/>
    </source>
</evidence>
<evidence type="ECO:0000313" key="18">
    <source>
        <dbReference type="Proteomes" id="UP000008467"/>
    </source>
</evidence>
<feature type="modified residue" description="N6-(pyridoxal phosphate)lysine" evidence="15">
    <location>
        <position position="348"/>
    </location>
</feature>
<dbReference type="GO" id="GO:0046872">
    <property type="term" value="F:metal ion binding"/>
    <property type="evidence" value="ECO:0007669"/>
    <property type="project" value="UniProtKB-KW"/>
</dbReference>
<evidence type="ECO:0000256" key="3">
    <source>
        <dbReference type="ARBA" id="ARBA00001966"/>
    </source>
</evidence>
<keyword evidence="10 15" id="KW-0663">Pyridoxal phosphate</keyword>
<feature type="domain" description="Radical SAM core" evidence="16">
    <location>
        <begin position="122"/>
        <end position="334"/>
    </location>
</feature>
<dbReference type="InterPro" id="IPR025895">
    <property type="entry name" value="LAM_C_dom"/>
</dbReference>
<dbReference type="Gene3D" id="6.20.120.40">
    <property type="match status" value="1"/>
</dbReference>
<dbReference type="AlphaFoldDB" id="F2JSB3"/>
<evidence type="ECO:0000256" key="1">
    <source>
        <dbReference type="ARBA" id="ARBA00000911"/>
    </source>
</evidence>
<evidence type="ECO:0000256" key="4">
    <source>
        <dbReference type="ARBA" id="ARBA00008703"/>
    </source>
</evidence>
<keyword evidence="8" id="KW-0949">S-adenosyl-L-methionine</keyword>
<evidence type="ECO:0000256" key="7">
    <source>
        <dbReference type="ARBA" id="ARBA00022485"/>
    </source>
</evidence>
<evidence type="ECO:0000313" key="17">
    <source>
        <dbReference type="EMBL" id="ADZ85151.1"/>
    </source>
</evidence>
<name>F2JSB3_CELLD</name>
<dbReference type="SFLD" id="SFLDG01070">
    <property type="entry name" value="PLP-dependent"/>
    <property type="match status" value="1"/>
</dbReference>
<evidence type="ECO:0000256" key="5">
    <source>
        <dbReference type="ARBA" id="ARBA00012144"/>
    </source>
</evidence>
<dbReference type="EC" id="5.4.3.2" evidence="5"/>
<dbReference type="SFLD" id="SFLDS00029">
    <property type="entry name" value="Radical_SAM"/>
    <property type="match status" value="1"/>
</dbReference>
<evidence type="ECO:0000256" key="13">
    <source>
        <dbReference type="ARBA" id="ARBA00023235"/>
    </source>
</evidence>
<dbReference type="InterPro" id="IPR007197">
    <property type="entry name" value="rSAM"/>
</dbReference>
<keyword evidence="13 17" id="KW-0413">Isomerase</keyword>
<dbReference type="Pfam" id="PF04055">
    <property type="entry name" value="Radical_SAM"/>
    <property type="match status" value="1"/>
</dbReference>
<dbReference type="EMBL" id="CP002582">
    <property type="protein sequence ID" value="ADZ85151.1"/>
    <property type="molecule type" value="Genomic_DNA"/>
</dbReference>
<evidence type="ECO:0000259" key="16">
    <source>
        <dbReference type="PROSITE" id="PS51918"/>
    </source>
</evidence>
<dbReference type="NCBIfam" id="TIGR03820">
    <property type="entry name" value="lys_2_3_AblA"/>
    <property type="match status" value="1"/>
</dbReference>
<keyword evidence="9 14" id="KW-0479">Metal-binding</keyword>
<feature type="binding site" evidence="14">
    <location>
        <position position="140"/>
    </location>
    <ligand>
        <name>[4Fe-4S] cluster</name>
        <dbReference type="ChEBI" id="CHEBI:49883"/>
        <note>4Fe-4S-S-AdoMet</note>
    </ligand>
</feature>
<comment type="similarity">
    <text evidence="4">Belongs to the radical SAM superfamily. KamA family.</text>
</comment>
<dbReference type="PANTHER" id="PTHR30538">
    <property type="entry name" value="LYSINE 2,3-AMINOMUTASE-RELATED"/>
    <property type="match status" value="1"/>
</dbReference>
<dbReference type="SFLD" id="SFLDF00283">
    <property type="entry name" value="L-lysine_2_3-aminomutase_(LAM"/>
    <property type="match status" value="1"/>
</dbReference>
<dbReference type="Pfam" id="PF12544">
    <property type="entry name" value="LAM_C"/>
    <property type="match status" value="1"/>
</dbReference>
<dbReference type="HOGENOM" id="CLU_032161_0_0_9"/>
<organism evidence="17 18">
    <name type="scientific">Cellulosilyticum lentocellum (strain ATCC 49066 / DSM 5427 / NCIMB 11756 / RHM5)</name>
    <name type="common">Clostridium lentocellum</name>
    <dbReference type="NCBI Taxonomy" id="642492"/>
    <lineage>
        <taxon>Bacteria</taxon>
        <taxon>Bacillati</taxon>
        <taxon>Bacillota</taxon>
        <taxon>Clostridia</taxon>
        <taxon>Lachnospirales</taxon>
        <taxon>Cellulosilyticaceae</taxon>
        <taxon>Cellulosilyticum</taxon>
    </lineage>
</organism>
<feature type="binding site" evidence="14">
    <location>
        <position position="143"/>
    </location>
    <ligand>
        <name>[4Fe-4S] cluster</name>
        <dbReference type="ChEBI" id="CHEBI:49883"/>
        <note>4Fe-4S-S-AdoMet</note>
    </ligand>
</feature>
<evidence type="ECO:0000256" key="15">
    <source>
        <dbReference type="PIRSR" id="PIRSR603739-50"/>
    </source>
</evidence>
<protein>
    <recommendedName>
        <fullName evidence="6">L-lysine 2,3-aminomutase</fullName>
        <ecNumber evidence="5">5.4.3.2</ecNumber>
    </recommendedName>
</protein>
<dbReference type="Proteomes" id="UP000008467">
    <property type="component" value="Chromosome"/>
</dbReference>
<keyword evidence="18" id="KW-1185">Reference proteome</keyword>
<keyword evidence="7 14" id="KW-0004">4Fe-4S</keyword>
<keyword evidence="12 14" id="KW-0411">Iron-sulfur</keyword>
<dbReference type="SUPFAM" id="SSF102114">
    <property type="entry name" value="Radical SAM enzymes"/>
    <property type="match status" value="1"/>
</dbReference>
<evidence type="ECO:0000256" key="6">
    <source>
        <dbReference type="ARBA" id="ARBA00022363"/>
    </source>
</evidence>
<gene>
    <name evidence="17" type="ordered locus">Clole_3465</name>
</gene>
<evidence type="ECO:0000256" key="2">
    <source>
        <dbReference type="ARBA" id="ARBA00001933"/>
    </source>
</evidence>
<keyword evidence="11" id="KW-0408">Iron</keyword>
<dbReference type="PANTHER" id="PTHR30538:SF0">
    <property type="entry name" value="L-LYSINE 2,3-AMINOMUTASE AQ_1632-RELATED"/>
    <property type="match status" value="1"/>
</dbReference>
<dbReference type="GO" id="GO:0051539">
    <property type="term" value="F:4 iron, 4 sulfur cluster binding"/>
    <property type="evidence" value="ECO:0007669"/>
    <property type="project" value="UniProtKB-KW"/>
</dbReference>
<dbReference type="InterPro" id="IPR058240">
    <property type="entry name" value="rSAM_sf"/>
</dbReference>
<dbReference type="Gene3D" id="6.10.140.1170">
    <property type="match status" value="1"/>
</dbReference>
<reference evidence="17 18" key="1">
    <citation type="journal article" date="2011" name="J. Bacteriol.">
        <title>Complete genome sequence of the cellulose-degrading bacterium Cellulosilyticum lentocellum.</title>
        <authorList>
            <consortium name="US DOE Joint Genome Institute"/>
            <person name="Miller D.A."/>
            <person name="Suen G."/>
            <person name="Bruce D."/>
            <person name="Copeland A."/>
            <person name="Cheng J.F."/>
            <person name="Detter C."/>
            <person name="Goodwin L.A."/>
            <person name="Han C.S."/>
            <person name="Hauser L.J."/>
            <person name="Land M.L."/>
            <person name="Lapidus A."/>
            <person name="Lucas S."/>
            <person name="Meincke L."/>
            <person name="Pitluck S."/>
            <person name="Tapia R."/>
            <person name="Teshima H."/>
            <person name="Woyke T."/>
            <person name="Fox B.G."/>
            <person name="Angert E.R."/>
            <person name="Currie C.R."/>
        </authorList>
    </citation>
    <scope>NUCLEOTIDE SEQUENCE [LARGE SCALE GENOMIC DNA]</scope>
    <source>
        <strain evidence="18">ATCC 49066 / DSM 5427 / NCIMB 11756 / RHM5</strain>
    </source>
</reference>
<accession>F2JSB3</accession>
<dbReference type="Gene3D" id="3.20.20.70">
    <property type="entry name" value="Aldolase class I"/>
    <property type="match status" value="1"/>
</dbReference>
<dbReference type="InterPro" id="IPR003739">
    <property type="entry name" value="Lys_aminomutase/Glu_NH3_mut"/>
</dbReference>
<comment type="catalytic activity">
    <reaction evidence="1">
        <text>L-lysine = (3S)-3,6-diaminohexanoate</text>
        <dbReference type="Rhea" id="RHEA:19177"/>
        <dbReference type="ChEBI" id="CHEBI:32551"/>
        <dbReference type="ChEBI" id="CHEBI:57434"/>
        <dbReference type="EC" id="5.4.3.2"/>
    </reaction>
</comment>